<reference evidence="3" key="1">
    <citation type="submission" date="2022-04" db="EMBL/GenBank/DDBJ databases">
        <authorList>
            <person name="Xu L."/>
            <person name="Lv Z."/>
        </authorList>
    </citation>
    <scope>NUCLEOTIDE SEQUENCE</scope>
    <source>
        <strain evidence="3">LV_2022a</strain>
    </source>
</reference>
<feature type="domain" description="PLD phosphodiesterase" evidence="2">
    <location>
        <begin position="396"/>
        <end position="422"/>
    </location>
</feature>
<dbReference type="InterPro" id="IPR001736">
    <property type="entry name" value="PLipase_D/transphosphatidylase"/>
</dbReference>
<dbReference type="Gene3D" id="3.30.870.10">
    <property type="entry name" value="Endonuclease Chain A"/>
    <property type="match status" value="2"/>
</dbReference>
<reference evidence="3" key="2">
    <citation type="journal article" date="2023" name="Infect Dis Poverty">
        <title>Chromosome-scale genome of the human blood fluke Schistosoma mekongi and its implications for public health.</title>
        <authorList>
            <person name="Zhou M."/>
            <person name="Xu L."/>
            <person name="Xu D."/>
            <person name="Chen W."/>
            <person name="Khan J."/>
            <person name="Hu Y."/>
            <person name="Huang H."/>
            <person name="Wei H."/>
            <person name="Zhang Y."/>
            <person name="Chusongsang P."/>
            <person name="Tanasarnprasert K."/>
            <person name="Hu X."/>
            <person name="Limpanont Y."/>
            <person name="Lv Z."/>
        </authorList>
    </citation>
    <scope>NUCLEOTIDE SEQUENCE</scope>
    <source>
        <strain evidence="3">LV_2022a</strain>
    </source>
</reference>
<dbReference type="InterPro" id="IPR032803">
    <property type="entry name" value="PLDc_3"/>
</dbReference>
<keyword evidence="4" id="KW-1185">Reference proteome</keyword>
<gene>
    <name evidence="3" type="ORF">MN116_003743</name>
</gene>
<accession>A0AAE2D5V6</accession>
<dbReference type="PANTHER" id="PTHR10185">
    <property type="entry name" value="PHOSPHOLIPASE D - RELATED"/>
    <property type="match status" value="1"/>
</dbReference>
<organism evidence="3 4">
    <name type="scientific">Schistosoma mekongi</name>
    <name type="common">Parasitic worm</name>
    <dbReference type="NCBI Taxonomy" id="38744"/>
    <lineage>
        <taxon>Eukaryota</taxon>
        <taxon>Metazoa</taxon>
        <taxon>Spiralia</taxon>
        <taxon>Lophotrochozoa</taxon>
        <taxon>Platyhelminthes</taxon>
        <taxon>Trematoda</taxon>
        <taxon>Digenea</taxon>
        <taxon>Strigeidida</taxon>
        <taxon>Schistosomatoidea</taxon>
        <taxon>Schistosomatidae</taxon>
        <taxon>Schistosoma</taxon>
    </lineage>
</organism>
<evidence type="ECO:0000313" key="4">
    <source>
        <dbReference type="Proteomes" id="UP001292079"/>
    </source>
</evidence>
<evidence type="ECO:0000256" key="1">
    <source>
        <dbReference type="ARBA" id="ARBA00008664"/>
    </source>
</evidence>
<dbReference type="CDD" id="cd09107">
    <property type="entry name" value="PLDc_vPLD3_4_5_like_2"/>
    <property type="match status" value="1"/>
</dbReference>
<evidence type="ECO:0000259" key="2">
    <source>
        <dbReference type="PROSITE" id="PS50035"/>
    </source>
</evidence>
<protein>
    <recommendedName>
        <fullName evidence="2">PLD phosphodiesterase domain-containing protein</fullName>
    </recommendedName>
</protein>
<name>A0AAE2D5V6_SCHME</name>
<dbReference type="CDD" id="cd09106">
    <property type="entry name" value="PLDc_vPLD3_4_5_like_1"/>
    <property type="match status" value="1"/>
</dbReference>
<dbReference type="PANTHER" id="PTHR10185:SF17">
    <property type="entry name" value="GM01519P-RELATED"/>
    <property type="match status" value="1"/>
</dbReference>
<dbReference type="Pfam" id="PF13918">
    <property type="entry name" value="PLDc_3"/>
    <property type="match status" value="1"/>
</dbReference>
<dbReference type="Proteomes" id="UP001292079">
    <property type="component" value="Unassembled WGS sequence"/>
</dbReference>
<dbReference type="SMART" id="SM00155">
    <property type="entry name" value="PLDc"/>
    <property type="match status" value="2"/>
</dbReference>
<proteinExistence type="inferred from homology"/>
<dbReference type="PROSITE" id="PS50035">
    <property type="entry name" value="PLD"/>
    <property type="match status" value="2"/>
</dbReference>
<dbReference type="AlphaFoldDB" id="A0AAE2D5V6"/>
<dbReference type="InterPro" id="IPR050874">
    <property type="entry name" value="Diverse_PLD-related"/>
</dbReference>
<evidence type="ECO:0000313" key="3">
    <source>
        <dbReference type="EMBL" id="KAK4472496.1"/>
    </source>
</evidence>
<feature type="domain" description="PLD phosphodiesterase" evidence="2">
    <location>
        <begin position="178"/>
        <end position="205"/>
    </location>
</feature>
<comment type="caution">
    <text evidence="3">The sequence shown here is derived from an EMBL/GenBank/DDBJ whole genome shotgun (WGS) entry which is preliminary data.</text>
</comment>
<dbReference type="SUPFAM" id="SSF56024">
    <property type="entry name" value="Phospholipase D/nuclease"/>
    <property type="match status" value="2"/>
</dbReference>
<dbReference type="EMBL" id="JALJAT010000002">
    <property type="protein sequence ID" value="KAK4472496.1"/>
    <property type="molecule type" value="Genomic_DNA"/>
</dbReference>
<comment type="similarity">
    <text evidence="1">Belongs to the phospholipase D family.</text>
</comment>
<dbReference type="GO" id="GO:0003824">
    <property type="term" value="F:catalytic activity"/>
    <property type="evidence" value="ECO:0007669"/>
    <property type="project" value="InterPro"/>
</dbReference>
<sequence>MMILLRLGSINEETLVKMTFIRTPSIIILIYLTCKCLSNGCFPSFHLSQYSIQNESDMELLTNYNKCHVFLVESIPENLTFSPGSPKHISTYLAWKFLINSAKTNISIASFYWSLFVDEKFNFTTTEQGSDILQKLIHRKDVDLRIAQNGNKTNMTDLMNLTDSGAHIKWLDFHRLIGRGILHTKLWLVDTMHSYLGSANMDWRSLTQVKELGVLMYDCPEMIEDLEKIWKVYWYLGNPNASIPDVWPEELHTIYNRSNPLVTEINGMQSRVYFSSSPTSFNPPGRNDDLDALLSVINGAEKFIYISVMNYIPEVLSYKKNTAPLFWPVIDDALRKAAIERSVEVRLLISKWKHSMANMYRYLDSIKSLNGISSGQIRVRYFIVPSCTEAQMRIPYARVNHNKYMVTDKVVYIGTSNWSGDYFLYTGGIAFIYEEGNITSNNSNEKFTDRDNEYSIPKPLSVRKQVENIFRRDWNSEFAYEL</sequence>